<accession>A0A916QEG9</accession>
<evidence type="ECO:0000256" key="2">
    <source>
        <dbReference type="ARBA" id="ARBA00005011"/>
    </source>
</evidence>
<comment type="caution">
    <text evidence="11">The sequence shown here is derived from an EMBL/GenBank/DDBJ whole genome shotgun (WGS) entry which is preliminary data.</text>
</comment>
<evidence type="ECO:0000259" key="10">
    <source>
        <dbReference type="Pfam" id="PF00155"/>
    </source>
</evidence>
<keyword evidence="5 9" id="KW-0808">Transferase</keyword>
<dbReference type="Gene3D" id="3.40.640.10">
    <property type="entry name" value="Type I PLP-dependent aspartate aminotransferase-like (Major domain)"/>
    <property type="match status" value="1"/>
</dbReference>
<name>A0A916QEG9_9BACL</name>
<comment type="similarity">
    <text evidence="9">Belongs to the class-II pyridoxal-phosphate-dependent aminotransferase family. Histidinol-phosphate aminotransferase subfamily.</text>
</comment>
<dbReference type="EC" id="2.6.1.9" evidence="9"/>
<dbReference type="Proteomes" id="UP000654993">
    <property type="component" value="Unassembled WGS sequence"/>
</dbReference>
<reference evidence="11" key="1">
    <citation type="submission" date="2020-08" db="EMBL/GenBank/DDBJ databases">
        <authorList>
            <person name="Uke A."/>
            <person name="Chhe C."/>
            <person name="Baramee S."/>
            <person name="Kosugi A."/>
        </authorList>
    </citation>
    <scope>NUCLEOTIDE SEQUENCE</scope>
    <source>
        <strain evidence="11">DA-C8</strain>
    </source>
</reference>
<evidence type="ECO:0000256" key="8">
    <source>
        <dbReference type="ARBA" id="ARBA00047481"/>
    </source>
</evidence>
<dbReference type="AlphaFoldDB" id="A0A916QEG9"/>
<dbReference type="NCBIfam" id="TIGR01141">
    <property type="entry name" value="hisC"/>
    <property type="match status" value="1"/>
</dbReference>
<dbReference type="CDD" id="cd00609">
    <property type="entry name" value="AAT_like"/>
    <property type="match status" value="1"/>
</dbReference>
<evidence type="ECO:0000256" key="6">
    <source>
        <dbReference type="ARBA" id="ARBA00022898"/>
    </source>
</evidence>
<evidence type="ECO:0000313" key="12">
    <source>
        <dbReference type="Proteomes" id="UP000654993"/>
    </source>
</evidence>
<dbReference type="PROSITE" id="PS00599">
    <property type="entry name" value="AA_TRANSFER_CLASS_2"/>
    <property type="match status" value="1"/>
</dbReference>
<evidence type="ECO:0000256" key="4">
    <source>
        <dbReference type="ARBA" id="ARBA00022576"/>
    </source>
</evidence>
<dbReference type="Gene3D" id="3.90.1150.10">
    <property type="entry name" value="Aspartate Aminotransferase, domain 1"/>
    <property type="match status" value="1"/>
</dbReference>
<dbReference type="InterPro" id="IPR004839">
    <property type="entry name" value="Aminotransferase_I/II_large"/>
</dbReference>
<dbReference type="PANTHER" id="PTHR43643:SF3">
    <property type="entry name" value="HISTIDINOL-PHOSPHATE AMINOTRANSFERASE"/>
    <property type="match status" value="1"/>
</dbReference>
<dbReference type="InterPro" id="IPR005861">
    <property type="entry name" value="HisP_aminotrans"/>
</dbReference>
<dbReference type="GO" id="GO:0004400">
    <property type="term" value="F:histidinol-phosphate transaminase activity"/>
    <property type="evidence" value="ECO:0007669"/>
    <property type="project" value="UniProtKB-UniRule"/>
</dbReference>
<keyword evidence="4 9" id="KW-0032">Aminotransferase</keyword>
<dbReference type="Pfam" id="PF00155">
    <property type="entry name" value="Aminotran_1_2"/>
    <property type="match status" value="1"/>
</dbReference>
<dbReference type="SUPFAM" id="SSF53383">
    <property type="entry name" value="PLP-dependent transferases"/>
    <property type="match status" value="1"/>
</dbReference>
<reference evidence="11" key="2">
    <citation type="journal article" date="2021" name="Data Brief">
        <title>Draft genome sequence data of the facultative, thermophilic, xylanolytic bacterium Paenibacillus sp. strain DA-C8.</title>
        <authorList>
            <person name="Chhe C."/>
            <person name="Uke A."/>
            <person name="Baramee S."/>
            <person name="Ungkulpasvich U."/>
            <person name="Tachaapaikoon C."/>
            <person name="Pason P."/>
            <person name="Waeonukul R."/>
            <person name="Ratanakhanokchai K."/>
            <person name="Kosugi A."/>
        </authorList>
    </citation>
    <scope>NUCLEOTIDE SEQUENCE</scope>
    <source>
        <strain evidence="11">DA-C8</strain>
    </source>
</reference>
<keyword evidence="9" id="KW-0028">Amino-acid biosynthesis</keyword>
<dbReference type="EMBL" id="BMAQ01000001">
    <property type="protein sequence ID" value="GFR36897.1"/>
    <property type="molecule type" value="Genomic_DNA"/>
</dbReference>
<protein>
    <recommendedName>
        <fullName evidence="9">Histidinol-phosphate aminotransferase</fullName>
        <ecNumber evidence="9">2.6.1.9</ecNumber>
    </recommendedName>
    <alternativeName>
        <fullName evidence="9">Imidazole acetol-phosphate transaminase</fullName>
    </alternativeName>
</protein>
<sequence length="362" mass="40359">MQPKSTIMDLPVYQPGKPIEEVKRELGLEEVIKLASNENPYGCSDLAKQAAMEELEANSFLYPDGASHELVQALAEFYQVRPEQILIGAGSDEIIALMTRAYLVPGDETIMATPSFPQYKHNAQIEGAVCIEVPLVNGTHDLEAMAARITEKTKIIWVCNPNNPSSTIVTRQQLEDFLAKVPDHVLVALDEAYFEYVEDEAYPDGLDYIDRPNVIVLRTFSKAYGLAALRIGYAVGDPQVIRAINQVRGPFNTTRASQAAARAALQDQDFIASCRERNRAGIEYLSREFEHLGLSYYPAYGNFILVDCRRDAKQLFESLLRKGIIVRGGHALGFPTSLRVTVGSMEDNEKFIRALEEVLAER</sequence>
<keyword evidence="7 9" id="KW-0368">Histidine biosynthesis</keyword>
<evidence type="ECO:0000256" key="5">
    <source>
        <dbReference type="ARBA" id="ARBA00022679"/>
    </source>
</evidence>
<keyword evidence="12" id="KW-1185">Reference proteome</keyword>
<evidence type="ECO:0000313" key="11">
    <source>
        <dbReference type="EMBL" id="GFR36897.1"/>
    </source>
</evidence>
<comment type="subunit">
    <text evidence="3 9">Homodimer.</text>
</comment>
<keyword evidence="6 9" id="KW-0663">Pyridoxal phosphate</keyword>
<dbReference type="InterPro" id="IPR001917">
    <property type="entry name" value="Aminotrans_II_pyridoxalP_BS"/>
</dbReference>
<dbReference type="PANTHER" id="PTHR43643">
    <property type="entry name" value="HISTIDINOL-PHOSPHATE AMINOTRANSFERASE 2"/>
    <property type="match status" value="1"/>
</dbReference>
<dbReference type="RefSeq" id="WP_200965185.1">
    <property type="nucleotide sequence ID" value="NZ_BMAQ01000001.1"/>
</dbReference>
<dbReference type="HAMAP" id="MF_01023">
    <property type="entry name" value="HisC_aminotrans_2"/>
    <property type="match status" value="1"/>
</dbReference>
<dbReference type="GO" id="GO:0030170">
    <property type="term" value="F:pyridoxal phosphate binding"/>
    <property type="evidence" value="ECO:0007669"/>
    <property type="project" value="InterPro"/>
</dbReference>
<evidence type="ECO:0000256" key="7">
    <source>
        <dbReference type="ARBA" id="ARBA00023102"/>
    </source>
</evidence>
<dbReference type="InterPro" id="IPR015424">
    <property type="entry name" value="PyrdxlP-dep_Trfase"/>
</dbReference>
<feature type="modified residue" description="N6-(pyridoxal phosphate)lysine" evidence="9">
    <location>
        <position position="222"/>
    </location>
</feature>
<evidence type="ECO:0000256" key="9">
    <source>
        <dbReference type="HAMAP-Rule" id="MF_01023"/>
    </source>
</evidence>
<feature type="domain" description="Aminotransferase class I/classII large" evidence="10">
    <location>
        <begin position="30"/>
        <end position="355"/>
    </location>
</feature>
<comment type="pathway">
    <text evidence="2 9">Amino-acid biosynthesis; L-histidine biosynthesis; L-histidine from 5-phospho-alpha-D-ribose 1-diphosphate: step 7/9.</text>
</comment>
<evidence type="ECO:0000256" key="3">
    <source>
        <dbReference type="ARBA" id="ARBA00011738"/>
    </source>
</evidence>
<comment type="catalytic activity">
    <reaction evidence="8 9">
        <text>L-histidinol phosphate + 2-oxoglutarate = 3-(imidazol-4-yl)-2-oxopropyl phosphate + L-glutamate</text>
        <dbReference type="Rhea" id="RHEA:23744"/>
        <dbReference type="ChEBI" id="CHEBI:16810"/>
        <dbReference type="ChEBI" id="CHEBI:29985"/>
        <dbReference type="ChEBI" id="CHEBI:57766"/>
        <dbReference type="ChEBI" id="CHEBI:57980"/>
        <dbReference type="EC" id="2.6.1.9"/>
    </reaction>
</comment>
<organism evidence="11 12">
    <name type="scientific">Insulibacter thermoxylanivorax</name>
    <dbReference type="NCBI Taxonomy" id="2749268"/>
    <lineage>
        <taxon>Bacteria</taxon>
        <taxon>Bacillati</taxon>
        <taxon>Bacillota</taxon>
        <taxon>Bacilli</taxon>
        <taxon>Bacillales</taxon>
        <taxon>Paenibacillaceae</taxon>
        <taxon>Insulibacter</taxon>
    </lineage>
</organism>
<comment type="cofactor">
    <cofactor evidence="1 9">
        <name>pyridoxal 5'-phosphate</name>
        <dbReference type="ChEBI" id="CHEBI:597326"/>
    </cofactor>
</comment>
<dbReference type="InterPro" id="IPR015422">
    <property type="entry name" value="PyrdxlP-dep_Trfase_small"/>
</dbReference>
<dbReference type="GO" id="GO:0000105">
    <property type="term" value="P:L-histidine biosynthetic process"/>
    <property type="evidence" value="ECO:0007669"/>
    <property type="project" value="UniProtKB-UniRule"/>
</dbReference>
<proteinExistence type="inferred from homology"/>
<dbReference type="InterPro" id="IPR015421">
    <property type="entry name" value="PyrdxlP-dep_Trfase_major"/>
</dbReference>
<evidence type="ECO:0000256" key="1">
    <source>
        <dbReference type="ARBA" id="ARBA00001933"/>
    </source>
</evidence>
<dbReference type="InterPro" id="IPR050106">
    <property type="entry name" value="HistidinolP_aminotransfase"/>
</dbReference>
<gene>
    <name evidence="11" type="primary">hisC_1</name>
    <name evidence="9" type="synonym">hisC</name>
    <name evidence="11" type="ORF">PRECH8_01930</name>
</gene>